<dbReference type="RefSeq" id="WP_048111211.1">
    <property type="nucleotide sequence ID" value="NZ_CP010070.1"/>
</dbReference>
<dbReference type="GO" id="GO:1902670">
    <property type="term" value="F:carbon dioxide binding"/>
    <property type="evidence" value="ECO:0007669"/>
    <property type="project" value="TreeGrafter"/>
</dbReference>
<dbReference type="Proteomes" id="UP000030787">
    <property type="component" value="Chromosome"/>
</dbReference>
<dbReference type="GeneID" id="24817741"/>
<evidence type="ECO:0000313" key="3">
    <source>
        <dbReference type="Proteomes" id="UP000030787"/>
    </source>
</evidence>
<dbReference type="HOGENOM" id="CLU_159381_2_2_2"/>
<dbReference type="OrthoDB" id="43695at2157"/>
<dbReference type="InterPro" id="IPR001109">
    <property type="entry name" value="Hydrogenase_HupF/HypC"/>
</dbReference>
<protein>
    <submittedName>
        <fullName evidence="2">Hydrogenase 2 accessory protein HypG</fullName>
    </submittedName>
</protein>
<evidence type="ECO:0000313" key="2">
    <source>
        <dbReference type="EMBL" id="AIZ55971.1"/>
    </source>
</evidence>
<dbReference type="EMBL" id="CP010070">
    <property type="protein sequence ID" value="AIZ55971.1"/>
    <property type="molecule type" value="Genomic_DNA"/>
</dbReference>
<dbReference type="PANTHER" id="PTHR35177">
    <property type="entry name" value="HYDROGENASE MATURATION FACTOR HYBG"/>
    <property type="match status" value="1"/>
</dbReference>
<dbReference type="InterPro" id="IPR019812">
    <property type="entry name" value="Hydgase_assmbl_chp_CS"/>
</dbReference>
<gene>
    <name evidence="2" type="ORF">Mpt1_c00660</name>
</gene>
<comment type="similarity">
    <text evidence="1">Belongs to the HupF/HypC family.</text>
</comment>
<dbReference type="PANTHER" id="PTHR35177:SF2">
    <property type="entry name" value="HYDROGENASE MATURATION FACTOR HYBG"/>
    <property type="match status" value="1"/>
</dbReference>
<dbReference type="STRING" id="1577791.Mpt1_c00660"/>
<organism evidence="2 3">
    <name type="scientific">Candidatus Methanoplasma termitum</name>
    <dbReference type="NCBI Taxonomy" id="1577791"/>
    <lineage>
        <taxon>Archaea</taxon>
        <taxon>Methanobacteriati</taxon>
        <taxon>Thermoplasmatota</taxon>
        <taxon>Thermoplasmata</taxon>
        <taxon>Methanomassiliicoccales</taxon>
        <taxon>Methanomassiliicoccaceae</taxon>
        <taxon>Candidatus Methanoplasma</taxon>
    </lineage>
</organism>
<dbReference type="GO" id="GO:0005506">
    <property type="term" value="F:iron ion binding"/>
    <property type="evidence" value="ECO:0007669"/>
    <property type="project" value="TreeGrafter"/>
</dbReference>
<keyword evidence="3" id="KW-1185">Reference proteome</keyword>
<dbReference type="NCBIfam" id="TIGR00074">
    <property type="entry name" value="hypC_hupF"/>
    <property type="match status" value="1"/>
</dbReference>
<dbReference type="AlphaFoldDB" id="A0A0A7LEL4"/>
<dbReference type="SUPFAM" id="SSF159127">
    <property type="entry name" value="HupF/HypC-like"/>
    <property type="match status" value="1"/>
</dbReference>
<accession>A0A0A7LEL4</accession>
<evidence type="ECO:0000256" key="1">
    <source>
        <dbReference type="ARBA" id="ARBA00006018"/>
    </source>
</evidence>
<dbReference type="PRINTS" id="PR00445">
    <property type="entry name" value="HUPFHYPC"/>
</dbReference>
<sequence length="76" mass="8368">MCLAVPGKIVKIDGDTGDIDFGGVIRKANITMVEAKIGDWAVVHAGFAIEIMDEEEAQETLKLWNDVLEHDRRSAN</sequence>
<proteinExistence type="inferred from homology"/>
<dbReference type="Pfam" id="PF01455">
    <property type="entry name" value="HupF_HypC"/>
    <property type="match status" value="1"/>
</dbReference>
<name>A0A0A7LEL4_9ARCH</name>
<dbReference type="Gene3D" id="2.30.30.140">
    <property type="match status" value="1"/>
</dbReference>
<dbReference type="FunFam" id="2.30.30.140:FF:000022">
    <property type="entry name" value="Hydrogenase assembly chaperone HybG"/>
    <property type="match status" value="1"/>
</dbReference>
<dbReference type="GO" id="GO:0051604">
    <property type="term" value="P:protein maturation"/>
    <property type="evidence" value="ECO:0007669"/>
    <property type="project" value="TreeGrafter"/>
</dbReference>
<dbReference type="PROSITE" id="PS01097">
    <property type="entry name" value="HUPF_HYPC"/>
    <property type="match status" value="1"/>
</dbReference>
<reference evidence="2 3" key="1">
    <citation type="journal article" date="2014" name="Appl. Environ. Microbiol.">
        <title>Comparative Genome Analysis of 'Candidatus Methanoplasma termitum' Indicates a New Mode of Energy Metabolism in the Seventh Order of Methanogens.</title>
        <authorList>
            <person name="Lang K."/>
            <person name="Schuldes J."/>
            <person name="Klingl A."/>
            <person name="Poehlein A."/>
            <person name="Daniel R."/>
            <person name="Brune A."/>
        </authorList>
    </citation>
    <scope>NUCLEOTIDE SEQUENCE [LARGE SCALE GENOMIC DNA]</scope>
    <source>
        <strain evidence="3">Mpt1</strain>
    </source>
</reference>
<dbReference type="KEGG" id="mear:Mpt1_c00660"/>